<feature type="short sequence motif" description="Q motif" evidence="10">
    <location>
        <begin position="1"/>
        <end position="29"/>
    </location>
</feature>
<evidence type="ECO:0000256" key="6">
    <source>
        <dbReference type="ARBA" id="ARBA00022840"/>
    </source>
</evidence>
<keyword evidence="17" id="KW-1185">Reference proteome</keyword>
<dbReference type="GO" id="GO:0009266">
    <property type="term" value="P:response to temperature stimulus"/>
    <property type="evidence" value="ECO:0007669"/>
    <property type="project" value="UniProtKB-ARBA"/>
</dbReference>
<dbReference type="InterPro" id="IPR011545">
    <property type="entry name" value="DEAD/DEAH_box_helicase_dom"/>
</dbReference>
<sequence>MSFDSLGLAPALLRALSEAGYEKPTPIQAAAIPEVLAGHDLMAAAQTGTGKTAAFSLPLLHRLAREERTEGRRPIRALILTPTRELAAQVQENLRDYGKHLRLSSTVIFGGVGMGNQLQALRRGVDIVVATPGRLIDHMQQRSVDLSKVDVLVLDEADRMLDMGFLPALKRILAAVPRQRQTLLFSATFAPEIKALAQQFMREPREVSTTPANTVANTVTHVVHPVDAANKRDLLLHILAQDSRRQTLVFSRTKHGADKLVRHLEQAGIRAAAIHGNKSQNARTRALSDFKSGRVTVLVATDIAARGIDIDQLPVVINFDLPMVAEDYVHRIGRTGRAGAEGQAISLVSHDESGLLRDIGRLLKADISIRNLPGFEPSAPLRLDAGAPRPKQQQRQPRSQQGGGQGRAGGNGSSRQGSGNGGRPSSHRPHGHPAAGTGESTGNHKRRRQRRGPATNKA</sequence>
<reference evidence="16 17" key="1">
    <citation type="journal article" date="2006" name="Int. J. Syst. Evol. Microbiol.">
        <title>Dyella yeojuensis sp. nov., isolated from greenhouse soil in Korea.</title>
        <authorList>
            <person name="Kim B.Y."/>
            <person name="Weon H.Y."/>
            <person name="Lee K.H."/>
            <person name="Seok S.J."/>
            <person name="Kwon S.W."/>
            <person name="Go S.J."/>
            <person name="Stackebrandt E."/>
        </authorList>
    </citation>
    <scope>NUCLEOTIDE SEQUENCE [LARGE SCALE GENOMIC DNA]</scope>
    <source>
        <strain evidence="16 17">DSM 17673</strain>
    </source>
</reference>
<dbReference type="FunFam" id="3.40.50.300:FF:000108">
    <property type="entry name" value="ATP-dependent RNA helicase RhlE"/>
    <property type="match status" value="1"/>
</dbReference>
<keyword evidence="3 11" id="KW-0547">Nucleotide-binding</keyword>
<evidence type="ECO:0000256" key="9">
    <source>
        <dbReference type="ARBA" id="ARBA00074363"/>
    </source>
</evidence>
<dbReference type="InterPro" id="IPR050079">
    <property type="entry name" value="DEAD_box_RNA_helicase"/>
</dbReference>
<feature type="domain" description="Helicase ATP-binding" evidence="13">
    <location>
        <begin position="32"/>
        <end position="207"/>
    </location>
</feature>
<dbReference type="GO" id="GO:0003676">
    <property type="term" value="F:nucleic acid binding"/>
    <property type="evidence" value="ECO:0007669"/>
    <property type="project" value="InterPro"/>
</dbReference>
<dbReference type="EC" id="3.6.4.13" evidence="1"/>
<dbReference type="RefSeq" id="WP_166699071.1">
    <property type="nucleotide sequence ID" value="NZ_JAAQTL010000001.1"/>
</dbReference>
<dbReference type="InterPro" id="IPR000629">
    <property type="entry name" value="RNA-helicase_DEAD-box_CS"/>
</dbReference>
<dbReference type="InterPro" id="IPR014001">
    <property type="entry name" value="Helicase_ATP-bd"/>
</dbReference>
<dbReference type="AlphaFoldDB" id="A0A7X5TPP7"/>
<dbReference type="Pfam" id="PF00271">
    <property type="entry name" value="Helicase_C"/>
    <property type="match status" value="1"/>
</dbReference>
<evidence type="ECO:0000313" key="16">
    <source>
        <dbReference type="EMBL" id="NID15320.1"/>
    </source>
</evidence>
<dbReference type="GO" id="GO:0042255">
    <property type="term" value="P:ribosome assembly"/>
    <property type="evidence" value="ECO:0007669"/>
    <property type="project" value="UniProtKB-ARBA"/>
</dbReference>
<dbReference type="PROSITE" id="PS51192">
    <property type="entry name" value="HELICASE_ATP_BIND_1"/>
    <property type="match status" value="1"/>
</dbReference>
<evidence type="ECO:0000256" key="5">
    <source>
        <dbReference type="ARBA" id="ARBA00022806"/>
    </source>
</evidence>
<dbReference type="EMBL" id="JAAQTL010000001">
    <property type="protein sequence ID" value="NID15320.1"/>
    <property type="molecule type" value="Genomic_DNA"/>
</dbReference>
<dbReference type="PROSITE" id="PS51194">
    <property type="entry name" value="HELICASE_CTER"/>
    <property type="match status" value="1"/>
</dbReference>
<dbReference type="SMART" id="SM00490">
    <property type="entry name" value="HELICc"/>
    <property type="match status" value="1"/>
</dbReference>
<feature type="domain" description="Helicase C-terminal" evidence="14">
    <location>
        <begin position="233"/>
        <end position="378"/>
    </location>
</feature>
<dbReference type="InterPro" id="IPR044742">
    <property type="entry name" value="DEAD/DEAH_RhlB"/>
</dbReference>
<evidence type="ECO:0000256" key="10">
    <source>
        <dbReference type="PROSITE-ProRule" id="PRU00552"/>
    </source>
</evidence>
<proteinExistence type="inferred from homology"/>
<evidence type="ECO:0000256" key="12">
    <source>
        <dbReference type="SAM" id="MobiDB-lite"/>
    </source>
</evidence>
<organism evidence="16 17">
    <name type="scientific">Luteibacter yeojuensis</name>
    <dbReference type="NCBI Taxonomy" id="345309"/>
    <lineage>
        <taxon>Bacteria</taxon>
        <taxon>Pseudomonadati</taxon>
        <taxon>Pseudomonadota</taxon>
        <taxon>Gammaproteobacteria</taxon>
        <taxon>Lysobacterales</taxon>
        <taxon>Rhodanobacteraceae</taxon>
        <taxon>Luteibacter</taxon>
    </lineage>
</organism>
<dbReference type="GO" id="GO:0005829">
    <property type="term" value="C:cytosol"/>
    <property type="evidence" value="ECO:0007669"/>
    <property type="project" value="TreeGrafter"/>
</dbReference>
<dbReference type="GO" id="GO:0005524">
    <property type="term" value="F:ATP binding"/>
    <property type="evidence" value="ECO:0007669"/>
    <property type="project" value="UniProtKB-KW"/>
</dbReference>
<evidence type="ECO:0000313" key="17">
    <source>
        <dbReference type="Proteomes" id="UP000518878"/>
    </source>
</evidence>
<dbReference type="CDD" id="cd18787">
    <property type="entry name" value="SF2_C_DEAD"/>
    <property type="match status" value="1"/>
</dbReference>
<keyword evidence="2" id="KW-0963">Cytoplasm</keyword>
<evidence type="ECO:0000256" key="8">
    <source>
        <dbReference type="ARBA" id="ARBA00047984"/>
    </source>
</evidence>
<protein>
    <recommendedName>
        <fullName evidence="9">DEAD-box ATP-dependent RNA helicase RhpA</fullName>
        <ecNumber evidence="1">3.6.4.13</ecNumber>
    </recommendedName>
</protein>
<dbReference type="CDD" id="cd00268">
    <property type="entry name" value="DEADc"/>
    <property type="match status" value="1"/>
</dbReference>
<feature type="region of interest" description="Disordered" evidence="12">
    <location>
        <begin position="373"/>
        <end position="458"/>
    </location>
</feature>
<keyword evidence="4 11" id="KW-0378">Hydrolase</keyword>
<accession>A0A7X5TPP7</accession>
<dbReference type="SMART" id="SM00487">
    <property type="entry name" value="DEXDc"/>
    <property type="match status" value="1"/>
</dbReference>
<keyword evidence="5 11" id="KW-0347">Helicase</keyword>
<evidence type="ECO:0000256" key="2">
    <source>
        <dbReference type="ARBA" id="ARBA00022490"/>
    </source>
</evidence>
<dbReference type="PANTHER" id="PTHR47959:SF13">
    <property type="entry name" value="ATP-DEPENDENT RNA HELICASE RHLE"/>
    <property type="match status" value="1"/>
</dbReference>
<evidence type="ECO:0000256" key="4">
    <source>
        <dbReference type="ARBA" id="ARBA00022801"/>
    </source>
</evidence>
<evidence type="ECO:0000259" key="15">
    <source>
        <dbReference type="PROSITE" id="PS51195"/>
    </source>
</evidence>
<evidence type="ECO:0000256" key="7">
    <source>
        <dbReference type="ARBA" id="ARBA00038437"/>
    </source>
</evidence>
<feature type="compositionally biased region" description="Low complexity" evidence="12">
    <location>
        <begin position="386"/>
        <end position="400"/>
    </location>
</feature>
<evidence type="ECO:0000256" key="1">
    <source>
        <dbReference type="ARBA" id="ARBA00012552"/>
    </source>
</evidence>
<comment type="catalytic activity">
    <reaction evidence="8">
        <text>ATP + H2O = ADP + phosphate + H(+)</text>
        <dbReference type="Rhea" id="RHEA:13065"/>
        <dbReference type="ChEBI" id="CHEBI:15377"/>
        <dbReference type="ChEBI" id="CHEBI:15378"/>
        <dbReference type="ChEBI" id="CHEBI:30616"/>
        <dbReference type="ChEBI" id="CHEBI:43474"/>
        <dbReference type="ChEBI" id="CHEBI:456216"/>
        <dbReference type="EC" id="3.6.4.13"/>
    </reaction>
</comment>
<evidence type="ECO:0000256" key="3">
    <source>
        <dbReference type="ARBA" id="ARBA00022741"/>
    </source>
</evidence>
<dbReference type="GO" id="GO:0016787">
    <property type="term" value="F:hydrolase activity"/>
    <property type="evidence" value="ECO:0007669"/>
    <property type="project" value="UniProtKB-KW"/>
</dbReference>
<name>A0A7X5TPP7_9GAMM</name>
<comment type="caution">
    <text evidence="16">The sequence shown here is derived from an EMBL/GenBank/DDBJ whole genome shotgun (WGS) entry which is preliminary data.</text>
</comment>
<evidence type="ECO:0000259" key="13">
    <source>
        <dbReference type="PROSITE" id="PS51192"/>
    </source>
</evidence>
<evidence type="ECO:0000259" key="14">
    <source>
        <dbReference type="PROSITE" id="PS51194"/>
    </source>
</evidence>
<dbReference type="InterPro" id="IPR014014">
    <property type="entry name" value="RNA_helicase_DEAD_Q_motif"/>
</dbReference>
<feature type="compositionally biased region" description="Gly residues" evidence="12">
    <location>
        <begin position="401"/>
        <end position="422"/>
    </location>
</feature>
<dbReference type="Pfam" id="PF00270">
    <property type="entry name" value="DEAD"/>
    <property type="match status" value="1"/>
</dbReference>
<dbReference type="PROSITE" id="PS51195">
    <property type="entry name" value="Q_MOTIF"/>
    <property type="match status" value="1"/>
</dbReference>
<comment type="similarity">
    <text evidence="7 11">Belongs to the DEAD box helicase family.</text>
</comment>
<evidence type="ECO:0000256" key="11">
    <source>
        <dbReference type="RuleBase" id="RU000492"/>
    </source>
</evidence>
<dbReference type="InterPro" id="IPR001650">
    <property type="entry name" value="Helicase_C-like"/>
</dbReference>
<dbReference type="InterPro" id="IPR027417">
    <property type="entry name" value="P-loop_NTPase"/>
</dbReference>
<keyword evidence="6 11" id="KW-0067">ATP-binding</keyword>
<dbReference type="Gene3D" id="3.40.50.300">
    <property type="entry name" value="P-loop containing nucleotide triphosphate hydrolases"/>
    <property type="match status" value="2"/>
</dbReference>
<dbReference type="SUPFAM" id="SSF52540">
    <property type="entry name" value="P-loop containing nucleoside triphosphate hydrolases"/>
    <property type="match status" value="1"/>
</dbReference>
<dbReference type="FunFam" id="3.40.50.300:FF:000468">
    <property type="entry name" value="ATP-dependent RNA helicase RhlE"/>
    <property type="match status" value="1"/>
</dbReference>
<dbReference type="GO" id="GO:0003724">
    <property type="term" value="F:RNA helicase activity"/>
    <property type="evidence" value="ECO:0007669"/>
    <property type="project" value="UniProtKB-EC"/>
</dbReference>
<dbReference type="Proteomes" id="UP000518878">
    <property type="component" value="Unassembled WGS sequence"/>
</dbReference>
<feature type="domain" description="DEAD-box RNA helicase Q" evidence="15">
    <location>
        <begin position="1"/>
        <end position="29"/>
    </location>
</feature>
<gene>
    <name evidence="16" type="ORF">HBF32_07575</name>
</gene>
<dbReference type="PANTHER" id="PTHR47959">
    <property type="entry name" value="ATP-DEPENDENT RNA HELICASE RHLE-RELATED"/>
    <property type="match status" value="1"/>
</dbReference>
<dbReference type="PROSITE" id="PS00039">
    <property type="entry name" value="DEAD_ATP_HELICASE"/>
    <property type="match status" value="1"/>
</dbReference>